<name>A0AAI9CTW0_9VIBR</name>
<evidence type="ECO:0000313" key="2">
    <source>
        <dbReference type="Proteomes" id="UP001253463"/>
    </source>
</evidence>
<protein>
    <recommendedName>
        <fullName evidence="3">Sugar-binding protein</fullName>
    </recommendedName>
</protein>
<gene>
    <name evidence="1" type="ORF">RZY48_001711</name>
</gene>
<proteinExistence type="predicted"/>
<dbReference type="Proteomes" id="UP001253463">
    <property type="component" value="Unassembled WGS sequence"/>
</dbReference>
<reference evidence="1" key="1">
    <citation type="submission" date="2023-10" db="EMBL/GenBank/DDBJ databases">
        <authorList>
            <consortium name="PulseNet: The National Subtyping Network for Foodborne Disease Surveillance"/>
        </authorList>
    </citation>
    <scope>NUCLEOTIDE SEQUENCE</scope>
    <source>
        <strain evidence="1">PNUSAV004886</strain>
    </source>
</reference>
<sequence>MTDDLTYQLHVAENANTVSARSDESDPVFSYAYNVDQMFSGEVNTQTGQYVFQISLIEAVANNLLGPEFTLSLTINQQSTQNMGFGRGVIPNLTTLDLHNGLLRLPTGESIKFDLDGLSENQKAPMLDARIEDIHLQKINENTYEVHYITGEVESLTAMSRNSDRLQISKRYSNLDKSNKYITYYYDDYDQLYKIKDSTEVIWFERSDSAKYSYEFTLINQRLIFHIFDENDYEIKFSKPDSPSENSPIWTLVEYEDEQGFPQRISKVSYHYGRLDIITYSEDVLLAPPEANLVVSGTPAVFRIQIQDLNQKDQPIIKHTEYDYDPLGNGNNYLGYQAESSNEEYDSYSDYLCSVEGEYFYSVAMTEHSLDGSANRITTNTYDKYHNLVISEVVCGECRKTTTTDYFLVAEGYDVSFYRQDVRCKLAKRQEETYEDNTALCKQAMSYNYDDYGNILLQLDEQTGLRTEYTYFDKDGEQGCPRSEFVCFPKTKRIWHPTDRITQTTLYTYQLVPGSNYNIVPLTETYVEGLESSHYDYDENGRVSEERHQLDNHITTILYSYEQQAEVLTKSISRSTSSSGSEIMCSALSLDALTGATLFKEEQALRISYTYYLDGRVSTESVDEEGAYEAKKTYTYDDENHSGTVTDSVGTQIRSTYDALSRPITRNITLQSDIWPDINEFLLEEKQYNGLGQCISGTRYDVVHPNDPTYSSQPSLSLSVTVTYDGWGSKLVTYPDRQEQEYENPASQIRYHRVIGQPFEKVQTSPDQRTQVTTFCDAEGSVLSQECAYLDGLGRTLLVDDKFGGTTRYFYDAFDRVKSKNYNGQRIELLYSEYSSDELTTEIKVDGRSVGTQLFDGFLRLVNTGVDSRQFRYEYQDGQMYTYQRHLPNGHIQPMTYVPQLRCYEVVADKIFRFDTKSGFCIRADKGEQCTAMSYRFDNLVQTEQDNDQQLTYWYSLLGKPTAIVSDTNLAQTYLYNSLGQVEQVNTLYAGQMVTSTCYEYDSTGRTTVSTTTHEGTAQTKSVNWDEYPRSITLTTAQSDQETLLEILNFNGSGLLTARRYDLGDNLSCTESYTYDLFGRLKEWQVDGSLAPVDGQGRTLSGQSFEYDTFNNLKNILTSFYSAEPPESKEYYYADEHDPCRLTLIEVHTDTGDVSDWFIPEYDDFGNMLNDEIGTEYFYDNEGLLCHVSPQNQEPTGYLYDALDRLSQISPPGQSSVTRHFSNGTVLFELQDNYLRHYQRHVGEKVVSQCVFNQTDNSIVHQIWYQSNAQGSPIQSINGEQVQRCNYSPYGEQHQVNTP</sequence>
<accession>A0AAI9CTW0</accession>
<dbReference type="Gene3D" id="2.180.10.10">
    <property type="entry name" value="RHS repeat-associated core"/>
    <property type="match status" value="2"/>
</dbReference>
<evidence type="ECO:0008006" key="3">
    <source>
        <dbReference type="Google" id="ProtNLM"/>
    </source>
</evidence>
<comment type="caution">
    <text evidence="1">The sequence shown here is derived from an EMBL/GenBank/DDBJ whole genome shotgun (WGS) entry which is preliminary data.</text>
</comment>
<organism evidence="1 2">
    <name type="scientific">Vibrio navarrensis</name>
    <dbReference type="NCBI Taxonomy" id="29495"/>
    <lineage>
        <taxon>Bacteria</taxon>
        <taxon>Pseudomonadati</taxon>
        <taxon>Pseudomonadota</taxon>
        <taxon>Gammaproteobacteria</taxon>
        <taxon>Vibrionales</taxon>
        <taxon>Vibrionaceae</taxon>
        <taxon>Vibrio</taxon>
    </lineage>
</organism>
<dbReference type="EMBL" id="ABNSCA010000003">
    <property type="protein sequence ID" value="ELN6932324.1"/>
    <property type="molecule type" value="Genomic_DNA"/>
</dbReference>
<evidence type="ECO:0000313" key="1">
    <source>
        <dbReference type="EMBL" id="ELN6932324.1"/>
    </source>
</evidence>